<evidence type="ECO:0000256" key="2">
    <source>
        <dbReference type="ARBA" id="ARBA00022448"/>
    </source>
</evidence>
<dbReference type="Pfam" id="PF00528">
    <property type="entry name" value="BPD_transp_1"/>
    <property type="match status" value="1"/>
</dbReference>
<comment type="subcellular location">
    <subcellularLocation>
        <location evidence="1 7">Cell membrane</location>
        <topology evidence="1 7">Multi-pass membrane protein</topology>
    </subcellularLocation>
</comment>
<feature type="transmembrane region" description="Helical" evidence="7">
    <location>
        <begin position="202"/>
        <end position="226"/>
    </location>
</feature>
<dbReference type="PANTHER" id="PTHR30193">
    <property type="entry name" value="ABC TRANSPORTER PERMEASE PROTEIN"/>
    <property type="match status" value="1"/>
</dbReference>
<dbReference type="GO" id="GO:0005886">
    <property type="term" value="C:plasma membrane"/>
    <property type="evidence" value="ECO:0007669"/>
    <property type="project" value="UniProtKB-SubCell"/>
</dbReference>
<keyword evidence="4 7" id="KW-0812">Transmembrane</keyword>
<feature type="domain" description="ABC transmembrane type-1" evidence="8">
    <location>
        <begin position="199"/>
        <end position="416"/>
    </location>
</feature>
<evidence type="ECO:0000256" key="1">
    <source>
        <dbReference type="ARBA" id="ARBA00004651"/>
    </source>
</evidence>
<dbReference type="HOGENOM" id="CLU_632934_0_0_5"/>
<sequence length="433" mass="48084">MKSSRRLGLVMIAPAAIMIVLFFLMPVVLTAVFSMTNMTTATGISGGVYQIAPNSLIALKSAMPDIAAEMTEPRYAIDEAGLKAVEGLGLAPGIAAELRAKHAGEVFPTRREAERMIKDLADRPSTREVKQISEQFNRSVVNTRFDSKEQLFSALDTVGLKLTQEQKERVAEATYTGWTWTTDNFSRIATSPDMARVLFNTALYVALVLTLFNVGYALLLAIWTHYMPPTPASIFRGIWLLPRITPVVIYVMLWKWLAWDTGFISILMGKFGYPPKNYLLDNAYNAWFFVVLINGFIGASMGMLVFSSAMKAIPKSQFYASEVDGASRWQQIRYIILPQMRWPILFVTCYQTLSLLASFNEILLATNGGPGNTTEVWALSAYHTALRNYAGNLEYGLGAAMALVLVVIGVMLSLLYLRVFNYGTLVAKPLIED</sequence>
<organism evidence="9 10">
    <name type="scientific">Rhizobium etli bv. mimosae str. IE4771</name>
    <dbReference type="NCBI Taxonomy" id="1432050"/>
    <lineage>
        <taxon>Bacteria</taxon>
        <taxon>Pseudomonadati</taxon>
        <taxon>Pseudomonadota</taxon>
        <taxon>Alphaproteobacteria</taxon>
        <taxon>Hyphomicrobiales</taxon>
        <taxon>Rhizobiaceae</taxon>
        <taxon>Rhizobium/Agrobacterium group</taxon>
        <taxon>Rhizobium</taxon>
    </lineage>
</organism>
<keyword evidence="6 7" id="KW-0472">Membrane</keyword>
<evidence type="ECO:0000259" key="8">
    <source>
        <dbReference type="PROSITE" id="PS50928"/>
    </source>
</evidence>
<geneLocation type="plasmid" evidence="9 10">
    <name>pRetIE4771e</name>
</geneLocation>
<feature type="transmembrane region" description="Helical" evidence="7">
    <location>
        <begin position="395"/>
        <end position="417"/>
    </location>
</feature>
<dbReference type="InterPro" id="IPR000515">
    <property type="entry name" value="MetI-like"/>
</dbReference>
<dbReference type="CDD" id="cd06261">
    <property type="entry name" value="TM_PBP2"/>
    <property type="match status" value="1"/>
</dbReference>
<comment type="similarity">
    <text evidence="7">Belongs to the binding-protein-dependent transport system permease family.</text>
</comment>
<keyword evidence="2 7" id="KW-0813">Transport</keyword>
<dbReference type="EMBL" id="CP006991">
    <property type="protein sequence ID" value="AIC31724.1"/>
    <property type="molecule type" value="Genomic_DNA"/>
</dbReference>
<dbReference type="KEGG" id="rei:IE4771_PE00501"/>
<feature type="transmembrane region" description="Helical" evidence="7">
    <location>
        <begin position="247"/>
        <end position="266"/>
    </location>
</feature>
<dbReference type="PROSITE" id="PS50928">
    <property type="entry name" value="ABC_TM1"/>
    <property type="match status" value="1"/>
</dbReference>
<dbReference type="OrthoDB" id="8275316at2"/>
<protein>
    <submittedName>
        <fullName evidence="9">Sugar ABC transporter permease protein</fullName>
    </submittedName>
</protein>
<keyword evidence="5 7" id="KW-1133">Transmembrane helix</keyword>
<evidence type="ECO:0000313" key="10">
    <source>
        <dbReference type="Proteomes" id="UP000027180"/>
    </source>
</evidence>
<keyword evidence="9" id="KW-0614">Plasmid</keyword>
<accession>A0A060IDL7</accession>
<dbReference type="PANTHER" id="PTHR30193:SF37">
    <property type="entry name" value="INNER MEMBRANE ABC TRANSPORTER PERMEASE PROTEIN YCJO"/>
    <property type="match status" value="1"/>
</dbReference>
<evidence type="ECO:0000256" key="5">
    <source>
        <dbReference type="ARBA" id="ARBA00022989"/>
    </source>
</evidence>
<dbReference type="AlphaFoldDB" id="A0A060IDL7"/>
<evidence type="ECO:0000313" key="9">
    <source>
        <dbReference type="EMBL" id="AIC31724.1"/>
    </source>
</evidence>
<dbReference type="RefSeq" id="WP_040112961.1">
    <property type="nucleotide sequence ID" value="NZ_CP006991.1"/>
</dbReference>
<keyword evidence="3" id="KW-1003">Cell membrane</keyword>
<gene>
    <name evidence="9" type="ORF">IE4771_PE00501</name>
</gene>
<reference evidence="9 10" key="1">
    <citation type="submission" date="2013-12" db="EMBL/GenBank/DDBJ databases">
        <title>Complete genome sequence of Rhizobium etli bv. mimosae IE4771.</title>
        <authorList>
            <person name="Bustos P."/>
            <person name="Santamaria R.I."/>
            <person name="Lozano L."/>
            <person name="Ormeno-Orrillo E."/>
            <person name="Rogel M.A."/>
            <person name="Romero D."/>
            <person name="Cevallos M.A."/>
            <person name="Martinez-Romero E."/>
            <person name="Gonzalez V."/>
        </authorList>
    </citation>
    <scope>NUCLEOTIDE SEQUENCE [LARGE SCALE GENOMIC DNA]</scope>
    <source>
        <strain evidence="9 10">IE4771</strain>
        <plasmid evidence="10">Plasmid pRetIE4771e</plasmid>
    </source>
</reference>
<evidence type="ECO:0000256" key="7">
    <source>
        <dbReference type="RuleBase" id="RU363032"/>
    </source>
</evidence>
<feature type="transmembrane region" description="Helical" evidence="7">
    <location>
        <begin position="7"/>
        <end position="33"/>
    </location>
</feature>
<dbReference type="InterPro" id="IPR035906">
    <property type="entry name" value="MetI-like_sf"/>
</dbReference>
<dbReference type="SUPFAM" id="SSF161098">
    <property type="entry name" value="MetI-like"/>
    <property type="match status" value="1"/>
</dbReference>
<dbReference type="Proteomes" id="UP000027180">
    <property type="component" value="Plasmid pRetIE4771e"/>
</dbReference>
<feature type="transmembrane region" description="Helical" evidence="7">
    <location>
        <begin position="342"/>
        <end position="359"/>
    </location>
</feature>
<evidence type="ECO:0000256" key="3">
    <source>
        <dbReference type="ARBA" id="ARBA00022475"/>
    </source>
</evidence>
<proteinExistence type="inferred from homology"/>
<dbReference type="Gene3D" id="1.10.3720.10">
    <property type="entry name" value="MetI-like"/>
    <property type="match status" value="1"/>
</dbReference>
<name>A0A060IDL7_RHIET</name>
<dbReference type="InterPro" id="IPR051393">
    <property type="entry name" value="ABC_transporter_permease"/>
</dbReference>
<evidence type="ECO:0000256" key="6">
    <source>
        <dbReference type="ARBA" id="ARBA00023136"/>
    </source>
</evidence>
<evidence type="ECO:0000256" key="4">
    <source>
        <dbReference type="ARBA" id="ARBA00022692"/>
    </source>
</evidence>
<dbReference type="GO" id="GO:0055085">
    <property type="term" value="P:transmembrane transport"/>
    <property type="evidence" value="ECO:0007669"/>
    <property type="project" value="InterPro"/>
</dbReference>
<feature type="transmembrane region" description="Helical" evidence="7">
    <location>
        <begin position="286"/>
        <end position="306"/>
    </location>
</feature>